<dbReference type="KEGG" id="nal:B005_4427"/>
<dbReference type="EMBL" id="CP003788">
    <property type="protein sequence ID" value="AFR06863.1"/>
    <property type="molecule type" value="Genomic_DNA"/>
</dbReference>
<gene>
    <name evidence="1" type="ordered locus">B005_4427</name>
</gene>
<sequence length="38" mass="4090">METIVFLRSIPTCVGLTVPVPLSIRTSPVHPHVRGAHA</sequence>
<reference evidence="1 2" key="1">
    <citation type="journal article" date="2012" name="J. Bacteriol.">
        <title>Whole-Genome Sequence of Nocardiopsis alba Strain ATCC BAA-2165, Associated with Honeybees.</title>
        <authorList>
            <person name="Qiao J."/>
            <person name="Chen L."/>
            <person name="Li Y."/>
            <person name="Wang J."/>
            <person name="Zhang W."/>
            <person name="Chen S."/>
        </authorList>
    </citation>
    <scope>NUCLEOTIDE SEQUENCE [LARGE SCALE GENOMIC DNA]</scope>
    <source>
        <strain evidence="2">ATCC BAA-2165 / BE74</strain>
    </source>
</reference>
<proteinExistence type="predicted"/>
<dbReference type="STRING" id="1205910.B005_4427"/>
<evidence type="ECO:0000313" key="1">
    <source>
        <dbReference type="EMBL" id="AFR06863.1"/>
    </source>
</evidence>
<dbReference type="AlphaFoldDB" id="J7KZM1"/>
<evidence type="ECO:0000313" key="2">
    <source>
        <dbReference type="Proteomes" id="UP000003779"/>
    </source>
</evidence>
<organism evidence="1 2">
    <name type="scientific">Nocardiopsis alba (strain ATCC BAA-2165 / BE74)</name>
    <dbReference type="NCBI Taxonomy" id="1205910"/>
    <lineage>
        <taxon>Bacteria</taxon>
        <taxon>Bacillati</taxon>
        <taxon>Actinomycetota</taxon>
        <taxon>Actinomycetes</taxon>
        <taxon>Streptosporangiales</taxon>
        <taxon>Nocardiopsidaceae</taxon>
        <taxon>Nocardiopsis</taxon>
    </lineage>
</organism>
<dbReference type="HOGENOM" id="CLU_3330741_0_0_11"/>
<protein>
    <submittedName>
        <fullName evidence="1">Uncharacterized protein</fullName>
    </submittedName>
</protein>
<reference evidence="2" key="2">
    <citation type="submission" date="2012-08" db="EMBL/GenBank/DDBJ databases">
        <title>Whole-genome sequence of Nocardiopsis alba strain ATCC BAA-2165 associated with honeybees.</title>
        <authorList>
            <person name="Qiao J."/>
            <person name="Chen L."/>
            <person name="Li Y."/>
            <person name="Wang J."/>
            <person name="Zhang W."/>
            <person name="Chen S."/>
        </authorList>
    </citation>
    <scope>NUCLEOTIDE SEQUENCE [LARGE SCALE GENOMIC DNA]</scope>
    <source>
        <strain evidence="2">ATCC BAA-2165 / BE74</strain>
    </source>
</reference>
<name>J7KZM1_NOCAA</name>
<dbReference type="Proteomes" id="UP000003779">
    <property type="component" value="Chromosome"/>
</dbReference>
<accession>J7KZM1</accession>